<sequence length="914" mass="103375">MEKAAITAFVHNVLGPVVNMLGNRLCMVMSVSQDSASMGHDIIMLASAIDDQLVPGACGEELRELTRDMEDCIERFLHRVACAEDQGAPRARRVARCLRTAHIRYRFATQMKALKKRLSETRERWLTHAILSQSSRRPDDHTTPTPTCLPAQVQPEHVELNPVGIEPAQRELLTMLEEEPAELRVAAIVGFGGSGKTTLAKAVFRSIDVTSRFGSSRAWVDRAKDKNTGEILKSLLQQFGFHQILSVYDERKLQAQLKNFLRGRRYLIVLDDIGNEQWWENIKSIFEESDTNTSSRIIVTTALRSQANYLCSDGKGFIYQMQSLEDQDCKRIALGMAPPLELQMGSEELLKKCDGHPLSLVCVANYFRSKAGQPTGATGQHCRELCRYLGSHIHEDRYFERLKGLIVDNYTSLSNHSISTCLMYLGIFPADVPLERKVIIRRWLAEGYAIASSGIEGSDKGIAQENFETLVDRNLLHPISNVCKNADVKACKSRGTVHEFMLRKSIVERFIMSFPDWRMKVRHLCIDHRKPRNRRRTTDMNLSCVRSLTVFGTAGDTIFEFNRYKILRVLDLEECNDVNNKHFEHICKLWNLRYLSLGAKITVIPKAVAKLKLLETLCLRKTSVEELPVQVIGLPFLLHLIGKFRISDHGYSKSKLIKISEKSKLETLSGFIAEFNSHEFLEILGHMKNLKKVKIWCCQSSAAGDHDSILARKLSEAIQEYITGPFYIGDHHDRKLSICLQGFSGSFLNSVNAPCDSELRSLKLHADELRSLPHFVKCNLGLHITELCLSSVTVTRDVLSDLGELEQLLYLKLIADRIDEFEIPNGAFPNLLRLCFMVRSPYLPTFEAGALPKLVSLQLLCRDLEGLAGVEIGGLVKLKEVTLHSEVMAYTKQSWEIRAGQHPNRPRILLPRRG</sequence>
<evidence type="ECO:0000313" key="7">
    <source>
        <dbReference type="EnsemblPlants" id="OGLUM08G14450.1"/>
    </source>
</evidence>
<dbReference type="GO" id="GO:0043531">
    <property type="term" value="F:ADP binding"/>
    <property type="evidence" value="ECO:0007669"/>
    <property type="project" value="InterPro"/>
</dbReference>
<accession>A0A0E0AV04</accession>
<organism evidence="7">
    <name type="scientific">Oryza glumipatula</name>
    <dbReference type="NCBI Taxonomy" id="40148"/>
    <lineage>
        <taxon>Eukaryota</taxon>
        <taxon>Viridiplantae</taxon>
        <taxon>Streptophyta</taxon>
        <taxon>Embryophyta</taxon>
        <taxon>Tracheophyta</taxon>
        <taxon>Spermatophyta</taxon>
        <taxon>Magnoliopsida</taxon>
        <taxon>Liliopsida</taxon>
        <taxon>Poales</taxon>
        <taxon>Poaceae</taxon>
        <taxon>BOP clade</taxon>
        <taxon>Oryzoideae</taxon>
        <taxon>Oryzeae</taxon>
        <taxon>Oryzinae</taxon>
        <taxon>Oryza</taxon>
    </lineage>
</organism>
<feature type="domain" description="Disease resistance protein winged helix" evidence="5">
    <location>
        <begin position="427"/>
        <end position="500"/>
    </location>
</feature>
<evidence type="ECO:0000313" key="8">
    <source>
        <dbReference type="Proteomes" id="UP000026961"/>
    </source>
</evidence>
<dbReference type="InterPro" id="IPR055414">
    <property type="entry name" value="LRR_R13L4/SHOC2-like"/>
</dbReference>
<dbReference type="Pfam" id="PF23598">
    <property type="entry name" value="LRR_14"/>
    <property type="match status" value="1"/>
</dbReference>
<dbReference type="SUPFAM" id="SSF52540">
    <property type="entry name" value="P-loop containing nucleoside triphosphate hydrolases"/>
    <property type="match status" value="1"/>
</dbReference>
<feature type="domain" description="NB-ARC" evidence="4">
    <location>
        <begin position="172"/>
        <end position="329"/>
    </location>
</feature>
<evidence type="ECO:0000256" key="3">
    <source>
        <dbReference type="SAM" id="MobiDB-lite"/>
    </source>
</evidence>
<dbReference type="InterPro" id="IPR032675">
    <property type="entry name" value="LRR_dom_sf"/>
</dbReference>
<reference evidence="7" key="1">
    <citation type="submission" date="2015-04" db="UniProtKB">
        <authorList>
            <consortium name="EnsemblPlants"/>
        </authorList>
    </citation>
    <scope>IDENTIFICATION</scope>
</reference>
<dbReference type="InterPro" id="IPR002182">
    <property type="entry name" value="NB-ARC"/>
</dbReference>
<dbReference type="EnsemblPlants" id="OGLUM08G14450.1">
    <property type="protein sequence ID" value="OGLUM08G14450.1"/>
    <property type="gene ID" value="OGLUM08G14450"/>
</dbReference>
<evidence type="ECO:0000259" key="5">
    <source>
        <dbReference type="Pfam" id="PF23559"/>
    </source>
</evidence>
<evidence type="ECO:0000259" key="4">
    <source>
        <dbReference type="Pfam" id="PF00931"/>
    </source>
</evidence>
<dbReference type="STRING" id="40148.A0A0E0AV04"/>
<dbReference type="Gene3D" id="1.10.10.10">
    <property type="entry name" value="Winged helix-like DNA-binding domain superfamily/Winged helix DNA-binding domain"/>
    <property type="match status" value="1"/>
</dbReference>
<dbReference type="AlphaFoldDB" id="A0A0E0AV04"/>
<dbReference type="InterPro" id="IPR058922">
    <property type="entry name" value="WHD_DRP"/>
</dbReference>
<dbReference type="GO" id="GO:0098542">
    <property type="term" value="P:defense response to other organism"/>
    <property type="evidence" value="ECO:0007669"/>
    <property type="project" value="TreeGrafter"/>
</dbReference>
<dbReference type="PRINTS" id="PR00364">
    <property type="entry name" value="DISEASERSIST"/>
</dbReference>
<proteinExistence type="predicted"/>
<dbReference type="Pfam" id="PF23559">
    <property type="entry name" value="WHD_DRP"/>
    <property type="match status" value="1"/>
</dbReference>
<protein>
    <submittedName>
        <fullName evidence="7">Uncharacterized protein</fullName>
    </submittedName>
</protein>
<keyword evidence="8" id="KW-1185">Reference proteome</keyword>
<dbReference type="SUPFAM" id="SSF52058">
    <property type="entry name" value="L domain-like"/>
    <property type="match status" value="1"/>
</dbReference>
<evidence type="ECO:0000256" key="2">
    <source>
        <dbReference type="ARBA" id="ARBA00022821"/>
    </source>
</evidence>
<dbReference type="Pfam" id="PF00931">
    <property type="entry name" value="NB-ARC"/>
    <property type="match status" value="1"/>
</dbReference>
<keyword evidence="2" id="KW-0611">Plant defense</keyword>
<dbReference type="Proteomes" id="UP000026961">
    <property type="component" value="Chromosome 8"/>
</dbReference>
<dbReference type="Gene3D" id="3.40.50.300">
    <property type="entry name" value="P-loop containing nucleotide triphosphate hydrolases"/>
    <property type="match status" value="1"/>
</dbReference>
<keyword evidence="1" id="KW-0677">Repeat</keyword>
<dbReference type="eggNOG" id="KOG4658">
    <property type="taxonomic scope" value="Eukaryota"/>
</dbReference>
<dbReference type="InterPro" id="IPR027417">
    <property type="entry name" value="P-loop_NTPase"/>
</dbReference>
<evidence type="ECO:0000256" key="1">
    <source>
        <dbReference type="ARBA" id="ARBA00022737"/>
    </source>
</evidence>
<reference evidence="7" key="2">
    <citation type="submission" date="2018-05" db="EMBL/GenBank/DDBJ databases">
        <title>OgluRS3 (Oryza glumaepatula Reference Sequence Version 3).</title>
        <authorList>
            <person name="Zhang J."/>
            <person name="Kudrna D."/>
            <person name="Lee S."/>
            <person name="Talag J."/>
            <person name="Welchert J."/>
            <person name="Wing R.A."/>
        </authorList>
    </citation>
    <scope>NUCLEOTIDE SEQUENCE [LARGE SCALE GENOMIC DNA]</scope>
</reference>
<dbReference type="InterPro" id="IPR044974">
    <property type="entry name" value="Disease_R_plants"/>
</dbReference>
<dbReference type="PANTHER" id="PTHR23155">
    <property type="entry name" value="DISEASE RESISTANCE PROTEIN RP"/>
    <property type="match status" value="1"/>
</dbReference>
<dbReference type="PANTHER" id="PTHR23155:SF983">
    <property type="entry name" value="NB-ARC DOMAIN CONTAINING PROTEIN, EXPRESSED"/>
    <property type="match status" value="1"/>
</dbReference>
<evidence type="ECO:0000259" key="6">
    <source>
        <dbReference type="Pfam" id="PF23598"/>
    </source>
</evidence>
<dbReference type="Gene3D" id="3.80.10.10">
    <property type="entry name" value="Ribonuclease Inhibitor"/>
    <property type="match status" value="2"/>
</dbReference>
<feature type="region of interest" description="Disordered" evidence="3">
    <location>
        <begin position="130"/>
        <end position="150"/>
    </location>
</feature>
<dbReference type="HOGENOM" id="CLU_000837_25_2_1"/>
<name>A0A0E0AV04_9ORYZ</name>
<feature type="domain" description="Disease resistance R13L4/SHOC-2-like LRR" evidence="6">
    <location>
        <begin position="545"/>
        <end position="908"/>
    </location>
</feature>
<dbReference type="Gramene" id="OGLUM08G14450.1">
    <property type="protein sequence ID" value="OGLUM08G14450.1"/>
    <property type="gene ID" value="OGLUM08G14450"/>
</dbReference>
<dbReference type="InterPro" id="IPR036388">
    <property type="entry name" value="WH-like_DNA-bd_sf"/>
</dbReference>